<dbReference type="InterPro" id="IPR042239">
    <property type="entry name" value="Nop_C"/>
</dbReference>
<dbReference type="AlphaFoldDB" id="A0A0W8F182"/>
<organism evidence="2">
    <name type="scientific">hydrocarbon metagenome</name>
    <dbReference type="NCBI Taxonomy" id="938273"/>
    <lineage>
        <taxon>unclassified sequences</taxon>
        <taxon>metagenomes</taxon>
        <taxon>ecological metagenomes</taxon>
    </lineage>
</organism>
<dbReference type="PANTHER" id="PTHR10894:SF0">
    <property type="entry name" value="NUCLEOLAR PROTEIN 56"/>
    <property type="match status" value="1"/>
</dbReference>
<dbReference type="EMBL" id="LNQE01001633">
    <property type="protein sequence ID" value="KUG14666.1"/>
    <property type="molecule type" value="Genomic_DNA"/>
</dbReference>
<dbReference type="Gene3D" id="1.10.246.90">
    <property type="entry name" value="Nop domain"/>
    <property type="match status" value="1"/>
</dbReference>
<evidence type="ECO:0000259" key="1">
    <source>
        <dbReference type="PROSITE" id="PS51358"/>
    </source>
</evidence>
<gene>
    <name evidence="2" type="ORF">ASZ90_015695</name>
</gene>
<sequence>MEGGACHPVSPIPARLAERAEQLDADGTAGMPDWEQAVECGFVEDRSQYLAVLHETALLLAEARLERALVADSPELIRMVRMLEEIDSAVNHLSERAVDWYRSVNPGFSRKSMVPPGKKVRDLLRGGSCEALQDILDAIDQLSERRSALAKQVSLKAAGVLPNCSALAGGLVAARIAAEAGGVRELALMPASAIQVLGAKNALFTHLARGTPPPKHGVIYQNSAVHGSRRERRGSVARVLAAKLAIAARIDYFRGVSDPVFIARAREAIRGAGRSR</sequence>
<dbReference type="Pfam" id="PF01798">
    <property type="entry name" value="Nop"/>
    <property type="match status" value="1"/>
</dbReference>
<dbReference type="PROSITE" id="PS51358">
    <property type="entry name" value="NOP"/>
    <property type="match status" value="1"/>
</dbReference>
<reference evidence="2" key="1">
    <citation type="journal article" date="2015" name="Proc. Natl. Acad. Sci. U.S.A.">
        <title>Networks of energetic and metabolic interactions define dynamics in microbial communities.</title>
        <authorList>
            <person name="Embree M."/>
            <person name="Liu J.K."/>
            <person name="Al-Bassam M.M."/>
            <person name="Zengler K."/>
        </authorList>
    </citation>
    <scope>NUCLEOTIDE SEQUENCE</scope>
</reference>
<dbReference type="GO" id="GO:0030515">
    <property type="term" value="F:snoRNA binding"/>
    <property type="evidence" value="ECO:0007669"/>
    <property type="project" value="InterPro"/>
</dbReference>
<proteinExistence type="predicted"/>
<dbReference type="GO" id="GO:0032040">
    <property type="term" value="C:small-subunit processome"/>
    <property type="evidence" value="ECO:0007669"/>
    <property type="project" value="InterPro"/>
</dbReference>
<evidence type="ECO:0000313" key="2">
    <source>
        <dbReference type="EMBL" id="KUG14666.1"/>
    </source>
</evidence>
<dbReference type="SUPFAM" id="SSF89124">
    <property type="entry name" value="Nop domain"/>
    <property type="match status" value="1"/>
</dbReference>
<dbReference type="GO" id="GO:0031428">
    <property type="term" value="C:box C/D methylation guide snoRNP complex"/>
    <property type="evidence" value="ECO:0007669"/>
    <property type="project" value="InterPro"/>
</dbReference>
<dbReference type="InterPro" id="IPR036070">
    <property type="entry name" value="Nop_dom_sf"/>
</dbReference>
<dbReference type="InterPro" id="IPR045056">
    <property type="entry name" value="Nop56/Nop58"/>
</dbReference>
<feature type="domain" description="Nop" evidence="1">
    <location>
        <begin position="160"/>
        <end position="276"/>
    </location>
</feature>
<name>A0A0W8F182_9ZZZZ</name>
<accession>A0A0W8F182</accession>
<comment type="caution">
    <text evidence="2">The sequence shown here is derived from an EMBL/GenBank/DDBJ whole genome shotgun (WGS) entry which is preliminary data.</text>
</comment>
<protein>
    <recommendedName>
        <fullName evidence="1">Nop domain-containing protein</fullName>
    </recommendedName>
</protein>
<dbReference type="InterPro" id="IPR002687">
    <property type="entry name" value="Nop_dom"/>
</dbReference>
<dbReference type="PANTHER" id="PTHR10894">
    <property type="entry name" value="NUCLEOLAR PROTEIN 5 NUCLEOLAR PROTEIN NOP5 NOP58"/>
    <property type="match status" value="1"/>
</dbReference>